<evidence type="ECO:0000313" key="6">
    <source>
        <dbReference type="Proteomes" id="UP000314982"/>
    </source>
</evidence>
<sequence length="212" mass="24056">MFRSVYPLTGRPVFTRVRVDYTLTRIVVDRVMAEDGQYEVMFLGTDAGSVLKVVSISQENWSTEEVILEELLVFQAPTPILSMEISSKQQQLYVGSGAGLAQVSLSRCHLYGQVCAECCLARDPYCAWDGHTCSRYVPASKRRARRQDIKHGDPSSQCWDTEETLRGGRVEERIMFGVENNSTFLECLPKSQQATIRWFIHRPGAEHREESS</sequence>
<dbReference type="SUPFAM" id="SSF101912">
    <property type="entry name" value="Sema domain"/>
    <property type="match status" value="1"/>
</dbReference>
<feature type="domain" description="Sema" evidence="4">
    <location>
        <begin position="1"/>
        <end position="105"/>
    </location>
</feature>
<dbReference type="PANTHER" id="PTHR11036">
    <property type="entry name" value="SEMAPHORIN"/>
    <property type="match status" value="1"/>
</dbReference>
<dbReference type="SMART" id="SM00423">
    <property type="entry name" value="PSI"/>
    <property type="match status" value="1"/>
</dbReference>
<dbReference type="Ensembl" id="ENSHHUT00000026318.1">
    <property type="protein sequence ID" value="ENSHHUP00000025325.1"/>
    <property type="gene ID" value="ENSHHUG00000015969.1"/>
</dbReference>
<dbReference type="Proteomes" id="UP000314982">
    <property type="component" value="Unassembled WGS sequence"/>
</dbReference>
<reference evidence="5" key="2">
    <citation type="submission" date="2025-08" db="UniProtKB">
        <authorList>
            <consortium name="Ensembl"/>
        </authorList>
    </citation>
    <scope>IDENTIFICATION</scope>
</reference>
<evidence type="ECO:0000259" key="4">
    <source>
        <dbReference type="PROSITE" id="PS51004"/>
    </source>
</evidence>
<dbReference type="Gene3D" id="2.130.10.10">
    <property type="entry name" value="YVTN repeat-like/Quinoprotein amine dehydrogenase"/>
    <property type="match status" value="1"/>
</dbReference>
<dbReference type="GO" id="GO:0030335">
    <property type="term" value="P:positive regulation of cell migration"/>
    <property type="evidence" value="ECO:0007669"/>
    <property type="project" value="TreeGrafter"/>
</dbReference>
<evidence type="ECO:0000256" key="2">
    <source>
        <dbReference type="ARBA" id="ARBA00023180"/>
    </source>
</evidence>
<organism evidence="5 6">
    <name type="scientific">Hucho hucho</name>
    <name type="common">huchen</name>
    <dbReference type="NCBI Taxonomy" id="62062"/>
    <lineage>
        <taxon>Eukaryota</taxon>
        <taxon>Metazoa</taxon>
        <taxon>Chordata</taxon>
        <taxon>Craniata</taxon>
        <taxon>Vertebrata</taxon>
        <taxon>Euteleostomi</taxon>
        <taxon>Actinopterygii</taxon>
        <taxon>Neopterygii</taxon>
        <taxon>Teleostei</taxon>
        <taxon>Protacanthopterygii</taxon>
        <taxon>Salmoniformes</taxon>
        <taxon>Salmonidae</taxon>
        <taxon>Salmoninae</taxon>
        <taxon>Hucho</taxon>
    </lineage>
</organism>
<name>A0A4W5LIU4_9TELE</name>
<dbReference type="GO" id="GO:0005886">
    <property type="term" value="C:plasma membrane"/>
    <property type="evidence" value="ECO:0007669"/>
    <property type="project" value="TreeGrafter"/>
</dbReference>
<keyword evidence="2" id="KW-0325">Glycoprotein</keyword>
<dbReference type="PROSITE" id="PS51004">
    <property type="entry name" value="SEMA"/>
    <property type="match status" value="1"/>
</dbReference>
<protein>
    <submittedName>
        <fullName evidence="5">Sema domain, immunoglobulin domain (Ig), short basic domain, secreted, (semaphorin) 3D</fullName>
    </submittedName>
</protein>
<dbReference type="GeneTree" id="ENSGT00940000156681"/>
<dbReference type="GO" id="GO:0001755">
    <property type="term" value="P:neural crest cell migration"/>
    <property type="evidence" value="ECO:0007669"/>
    <property type="project" value="TreeGrafter"/>
</dbReference>
<evidence type="ECO:0000256" key="1">
    <source>
        <dbReference type="ARBA" id="ARBA00023157"/>
    </source>
</evidence>
<dbReference type="GO" id="GO:0030215">
    <property type="term" value="F:semaphorin receptor binding"/>
    <property type="evidence" value="ECO:0007669"/>
    <property type="project" value="InterPro"/>
</dbReference>
<keyword evidence="6" id="KW-1185">Reference proteome</keyword>
<evidence type="ECO:0000256" key="3">
    <source>
        <dbReference type="PROSITE-ProRule" id="PRU00352"/>
    </source>
</evidence>
<reference evidence="5" key="3">
    <citation type="submission" date="2025-09" db="UniProtKB">
        <authorList>
            <consortium name="Ensembl"/>
        </authorList>
    </citation>
    <scope>IDENTIFICATION</scope>
</reference>
<dbReference type="FunFam" id="3.30.1680.10:FF:000001">
    <property type="entry name" value="Semaphorin 3F like"/>
    <property type="match status" value="1"/>
</dbReference>
<dbReference type="InterPro" id="IPR001627">
    <property type="entry name" value="Semap_dom"/>
</dbReference>
<dbReference type="Pfam" id="PF01403">
    <property type="entry name" value="Sema"/>
    <property type="match status" value="1"/>
</dbReference>
<proteinExistence type="predicted"/>
<evidence type="ECO:0000313" key="5">
    <source>
        <dbReference type="Ensembl" id="ENSHHUP00000025325.1"/>
    </source>
</evidence>
<dbReference type="InterPro" id="IPR036352">
    <property type="entry name" value="Semap_dom_sf"/>
</dbReference>
<dbReference type="AlphaFoldDB" id="A0A4W5LIU4"/>
<dbReference type="InterPro" id="IPR015943">
    <property type="entry name" value="WD40/YVTN_repeat-like_dom_sf"/>
</dbReference>
<comment type="caution">
    <text evidence="3">Lacks conserved residue(s) required for the propagation of feature annotation.</text>
</comment>
<dbReference type="Gene3D" id="3.30.1680.10">
    <property type="entry name" value="ligand-binding face of the semaphorins, domain 2"/>
    <property type="match status" value="1"/>
</dbReference>
<keyword evidence="1" id="KW-1015">Disulfide bond</keyword>
<dbReference type="InterPro" id="IPR016201">
    <property type="entry name" value="PSI"/>
</dbReference>
<dbReference type="InterPro" id="IPR027231">
    <property type="entry name" value="Semaphorin"/>
</dbReference>
<dbReference type="PANTHER" id="PTHR11036:SF36">
    <property type="entry name" value="SEMAPHORIN-3D"/>
    <property type="match status" value="1"/>
</dbReference>
<dbReference type="GO" id="GO:0045499">
    <property type="term" value="F:chemorepellent activity"/>
    <property type="evidence" value="ECO:0007669"/>
    <property type="project" value="TreeGrafter"/>
</dbReference>
<dbReference type="GO" id="GO:0007411">
    <property type="term" value="P:axon guidance"/>
    <property type="evidence" value="ECO:0007669"/>
    <property type="project" value="TreeGrafter"/>
</dbReference>
<reference evidence="6" key="1">
    <citation type="submission" date="2018-06" db="EMBL/GenBank/DDBJ databases">
        <title>Genome assembly of Danube salmon.</title>
        <authorList>
            <person name="Macqueen D.J."/>
            <person name="Gundappa M.K."/>
        </authorList>
    </citation>
    <scope>NUCLEOTIDE SEQUENCE [LARGE SCALE GENOMIC DNA]</scope>
</reference>
<dbReference type="GO" id="GO:0005615">
    <property type="term" value="C:extracellular space"/>
    <property type="evidence" value="ECO:0007669"/>
    <property type="project" value="TreeGrafter"/>
</dbReference>
<accession>A0A4W5LIU4</accession>
<dbReference type="GO" id="GO:0071526">
    <property type="term" value="P:semaphorin-plexin signaling pathway"/>
    <property type="evidence" value="ECO:0007669"/>
    <property type="project" value="TreeGrafter"/>
</dbReference>
<dbReference type="SUPFAM" id="SSF103575">
    <property type="entry name" value="Plexin repeat"/>
    <property type="match status" value="1"/>
</dbReference>